<evidence type="ECO:0000313" key="9">
    <source>
        <dbReference type="Proteomes" id="UP000576209"/>
    </source>
</evidence>
<dbReference type="EMBL" id="JACIFF010000001">
    <property type="protein sequence ID" value="MBB4078159.1"/>
    <property type="molecule type" value="Genomic_DNA"/>
</dbReference>
<evidence type="ECO:0000256" key="3">
    <source>
        <dbReference type="ARBA" id="ARBA00022694"/>
    </source>
</evidence>
<dbReference type="GO" id="GO:0160148">
    <property type="term" value="F:tRNA pseudouridine(55) synthase activity"/>
    <property type="evidence" value="ECO:0007669"/>
    <property type="project" value="UniProtKB-EC"/>
</dbReference>
<comment type="function">
    <text evidence="5">Responsible for synthesis of pseudouridine from uracil-55 in the psi GC loop of transfer RNAs.</text>
</comment>
<feature type="domain" description="Pseudouridine synthase II N-terminal" evidence="6">
    <location>
        <begin position="41"/>
        <end position="190"/>
    </location>
</feature>
<dbReference type="Pfam" id="PF01509">
    <property type="entry name" value="TruB_N"/>
    <property type="match status" value="1"/>
</dbReference>
<feature type="domain" description="tRNA pseudouridylate synthase B C-terminal" evidence="7">
    <location>
        <begin position="191"/>
        <end position="231"/>
    </location>
</feature>
<dbReference type="SUPFAM" id="SSF55120">
    <property type="entry name" value="Pseudouridine synthase"/>
    <property type="match status" value="1"/>
</dbReference>
<sequence length="236" mass="26314">MLTPSTAPPFPFREGALFLIDKPQGWTSFDVVNKLRWKIRKHLGLKKFKVGHAGTLDPMATGLLNLCVGQWTKELKQLEGLDKRYTGTIKLGATTPSFDAETEEDAFFPTEHLTLDMLRETALRFTGDIEQVPPMYSAVKVDGQPLYKRARRGEHIEVQPRPVTVHEFALDNFTGTSVDFAISCSKGTYIRTLANDLAEAAGSGGYLTALRRTAVGPYNIEDAWQLDDLLEVIDQL</sequence>
<evidence type="ECO:0000259" key="6">
    <source>
        <dbReference type="Pfam" id="PF01509"/>
    </source>
</evidence>
<evidence type="ECO:0000259" key="7">
    <source>
        <dbReference type="Pfam" id="PF16198"/>
    </source>
</evidence>
<name>A0A840E8N6_9BACT</name>
<dbReference type="PANTHER" id="PTHR13767">
    <property type="entry name" value="TRNA-PSEUDOURIDINE SYNTHASE"/>
    <property type="match status" value="1"/>
</dbReference>
<dbReference type="NCBIfam" id="TIGR00431">
    <property type="entry name" value="TruB"/>
    <property type="match status" value="1"/>
</dbReference>
<reference evidence="8 9" key="1">
    <citation type="submission" date="2020-08" db="EMBL/GenBank/DDBJ databases">
        <title>Genomic Encyclopedia of Type Strains, Phase IV (KMG-IV): sequencing the most valuable type-strain genomes for metagenomic binning, comparative biology and taxonomic classification.</title>
        <authorList>
            <person name="Goeker M."/>
        </authorList>
    </citation>
    <scope>NUCLEOTIDE SEQUENCE [LARGE SCALE GENOMIC DNA]</scope>
    <source>
        <strain evidence="8 9">DSM 105137</strain>
    </source>
</reference>
<comment type="caution">
    <text evidence="8">The sequence shown here is derived from an EMBL/GenBank/DDBJ whole genome shotgun (WGS) entry which is preliminary data.</text>
</comment>
<evidence type="ECO:0000313" key="8">
    <source>
        <dbReference type="EMBL" id="MBB4078159.1"/>
    </source>
</evidence>
<dbReference type="InterPro" id="IPR002501">
    <property type="entry name" value="PsdUridine_synth_N"/>
</dbReference>
<evidence type="ECO:0000256" key="4">
    <source>
        <dbReference type="ARBA" id="ARBA00023235"/>
    </source>
</evidence>
<organism evidence="8 9">
    <name type="scientific">Neolewinella aquimaris</name>
    <dbReference type="NCBI Taxonomy" id="1835722"/>
    <lineage>
        <taxon>Bacteria</taxon>
        <taxon>Pseudomonadati</taxon>
        <taxon>Bacteroidota</taxon>
        <taxon>Saprospiria</taxon>
        <taxon>Saprospirales</taxon>
        <taxon>Lewinellaceae</taxon>
        <taxon>Neolewinella</taxon>
    </lineage>
</organism>
<dbReference type="HAMAP" id="MF_01080">
    <property type="entry name" value="TruB_bact"/>
    <property type="match status" value="1"/>
</dbReference>
<dbReference type="Pfam" id="PF16198">
    <property type="entry name" value="TruB_C_2"/>
    <property type="match status" value="1"/>
</dbReference>
<comment type="catalytic activity">
    <reaction evidence="1 5">
        <text>uridine(55) in tRNA = pseudouridine(55) in tRNA</text>
        <dbReference type="Rhea" id="RHEA:42532"/>
        <dbReference type="Rhea" id="RHEA-COMP:10101"/>
        <dbReference type="Rhea" id="RHEA-COMP:10102"/>
        <dbReference type="ChEBI" id="CHEBI:65314"/>
        <dbReference type="ChEBI" id="CHEBI:65315"/>
        <dbReference type="EC" id="5.4.99.25"/>
    </reaction>
</comment>
<keyword evidence="4 5" id="KW-0413">Isomerase</keyword>
<proteinExistence type="inferred from homology"/>
<evidence type="ECO:0000256" key="5">
    <source>
        <dbReference type="HAMAP-Rule" id="MF_01080"/>
    </source>
</evidence>
<dbReference type="EC" id="5.4.99.25" evidence="5"/>
<gene>
    <name evidence="5" type="primary">truB</name>
    <name evidence="8" type="ORF">GGR28_000760</name>
</gene>
<evidence type="ECO:0000256" key="2">
    <source>
        <dbReference type="ARBA" id="ARBA00005642"/>
    </source>
</evidence>
<dbReference type="GO" id="GO:1990481">
    <property type="term" value="P:mRNA pseudouridine synthesis"/>
    <property type="evidence" value="ECO:0007669"/>
    <property type="project" value="TreeGrafter"/>
</dbReference>
<feature type="active site" description="Nucleophile" evidence="5">
    <location>
        <position position="57"/>
    </location>
</feature>
<dbReference type="Gene3D" id="3.30.2350.10">
    <property type="entry name" value="Pseudouridine synthase"/>
    <property type="match status" value="1"/>
</dbReference>
<accession>A0A840E8N6</accession>
<comment type="similarity">
    <text evidence="2 5">Belongs to the pseudouridine synthase TruB family. Type 1 subfamily.</text>
</comment>
<dbReference type="AlphaFoldDB" id="A0A840E8N6"/>
<dbReference type="InterPro" id="IPR032819">
    <property type="entry name" value="TruB_C"/>
</dbReference>
<dbReference type="RefSeq" id="WP_183494381.1">
    <property type="nucleotide sequence ID" value="NZ_JACIFF010000001.1"/>
</dbReference>
<evidence type="ECO:0000256" key="1">
    <source>
        <dbReference type="ARBA" id="ARBA00000385"/>
    </source>
</evidence>
<dbReference type="Proteomes" id="UP000576209">
    <property type="component" value="Unassembled WGS sequence"/>
</dbReference>
<dbReference type="InterPro" id="IPR020103">
    <property type="entry name" value="PsdUridine_synth_cat_dom_sf"/>
</dbReference>
<protein>
    <recommendedName>
        <fullName evidence="5">tRNA pseudouridine synthase B</fullName>
        <ecNumber evidence="5">5.4.99.25</ecNumber>
    </recommendedName>
    <alternativeName>
        <fullName evidence="5">tRNA pseudouridine(55) synthase</fullName>
        <shortName evidence="5">Psi55 synthase</shortName>
    </alternativeName>
    <alternativeName>
        <fullName evidence="5">tRNA pseudouridylate synthase</fullName>
    </alternativeName>
    <alternativeName>
        <fullName evidence="5">tRNA-uridine isomerase</fullName>
    </alternativeName>
</protein>
<dbReference type="CDD" id="cd02573">
    <property type="entry name" value="PseudoU_synth_EcTruB"/>
    <property type="match status" value="1"/>
</dbReference>
<dbReference type="InterPro" id="IPR014780">
    <property type="entry name" value="tRNA_psdUridine_synth_TruB"/>
</dbReference>
<dbReference type="PANTHER" id="PTHR13767:SF2">
    <property type="entry name" value="PSEUDOURIDYLATE SYNTHASE TRUB1"/>
    <property type="match status" value="1"/>
</dbReference>
<dbReference type="GO" id="GO:0031119">
    <property type="term" value="P:tRNA pseudouridine synthesis"/>
    <property type="evidence" value="ECO:0007669"/>
    <property type="project" value="UniProtKB-UniRule"/>
</dbReference>
<keyword evidence="3 5" id="KW-0819">tRNA processing</keyword>
<dbReference type="GO" id="GO:0003723">
    <property type="term" value="F:RNA binding"/>
    <property type="evidence" value="ECO:0007669"/>
    <property type="project" value="InterPro"/>
</dbReference>
<keyword evidence="9" id="KW-1185">Reference proteome</keyword>